<dbReference type="AlphaFoldDB" id="A0A838CNZ9"/>
<sequence>MILRTLFVTVSFSVLTISGVQDNSIEAQRSTNPSKLTEEKIFENGLLPLPGLEMEPVEPLPVPKDDSLYPLPLK</sequence>
<organism evidence="2 3">
    <name type="scientific">Halobacillus locisalis</name>
    <dbReference type="NCBI Taxonomy" id="220753"/>
    <lineage>
        <taxon>Bacteria</taxon>
        <taxon>Bacillati</taxon>
        <taxon>Bacillota</taxon>
        <taxon>Bacilli</taxon>
        <taxon>Bacillales</taxon>
        <taxon>Bacillaceae</taxon>
        <taxon>Halobacillus</taxon>
    </lineage>
</organism>
<evidence type="ECO:0000256" key="1">
    <source>
        <dbReference type="SAM" id="MobiDB-lite"/>
    </source>
</evidence>
<feature type="region of interest" description="Disordered" evidence="1">
    <location>
        <begin position="53"/>
        <end position="74"/>
    </location>
</feature>
<reference evidence="2 3" key="1">
    <citation type="journal article" date="2004" name="Extremophiles">
        <title>Halobacillus locisalis sp. nov., a halophilic bacterium isolated from a marine solar saltern of the Yellow Sea in Korea.</title>
        <authorList>
            <person name="Yoon J.H."/>
            <person name="Kang K.H."/>
            <person name="Oh T.K."/>
            <person name="Park Y.H."/>
        </authorList>
    </citation>
    <scope>NUCLEOTIDE SEQUENCE [LARGE SCALE GENOMIC DNA]</scope>
    <source>
        <strain evidence="2 3">KCTC 3788</strain>
    </source>
</reference>
<dbReference type="Proteomes" id="UP000571017">
    <property type="component" value="Unassembled WGS sequence"/>
</dbReference>
<comment type="caution">
    <text evidence="2">The sequence shown here is derived from an EMBL/GenBank/DDBJ whole genome shotgun (WGS) entry which is preliminary data.</text>
</comment>
<dbReference type="RefSeq" id="WP_181470771.1">
    <property type="nucleotide sequence ID" value="NZ_JACEFG010000001.1"/>
</dbReference>
<evidence type="ECO:0000313" key="3">
    <source>
        <dbReference type="Proteomes" id="UP000571017"/>
    </source>
</evidence>
<evidence type="ECO:0000313" key="2">
    <source>
        <dbReference type="EMBL" id="MBA2173730.1"/>
    </source>
</evidence>
<gene>
    <name evidence="2" type="ORF">H0266_02345</name>
</gene>
<accession>A0A838CNZ9</accession>
<keyword evidence="3" id="KW-1185">Reference proteome</keyword>
<name>A0A838CNZ9_9BACI</name>
<protein>
    <submittedName>
        <fullName evidence="2">Uncharacterized protein</fullName>
    </submittedName>
</protein>
<proteinExistence type="predicted"/>
<dbReference type="EMBL" id="JACEFG010000001">
    <property type="protein sequence ID" value="MBA2173730.1"/>
    <property type="molecule type" value="Genomic_DNA"/>
</dbReference>